<dbReference type="Proteomes" id="UP000287651">
    <property type="component" value="Unassembled WGS sequence"/>
</dbReference>
<feature type="transmembrane region" description="Helical" evidence="1">
    <location>
        <begin position="20"/>
        <end position="42"/>
    </location>
</feature>
<protein>
    <submittedName>
        <fullName evidence="2">Uncharacterized protein</fullName>
    </submittedName>
</protein>
<feature type="transmembrane region" description="Helical" evidence="1">
    <location>
        <begin position="62"/>
        <end position="81"/>
    </location>
</feature>
<comment type="caution">
    <text evidence="2">The sequence shown here is derived from an EMBL/GenBank/DDBJ whole genome shotgun (WGS) entry which is preliminary data.</text>
</comment>
<organism evidence="2 3">
    <name type="scientific">Ensete ventricosum</name>
    <name type="common">Abyssinian banana</name>
    <name type="synonym">Musa ensete</name>
    <dbReference type="NCBI Taxonomy" id="4639"/>
    <lineage>
        <taxon>Eukaryota</taxon>
        <taxon>Viridiplantae</taxon>
        <taxon>Streptophyta</taxon>
        <taxon>Embryophyta</taxon>
        <taxon>Tracheophyta</taxon>
        <taxon>Spermatophyta</taxon>
        <taxon>Magnoliopsida</taxon>
        <taxon>Liliopsida</taxon>
        <taxon>Zingiberales</taxon>
        <taxon>Musaceae</taxon>
        <taxon>Ensete</taxon>
    </lineage>
</organism>
<dbReference type="AlphaFoldDB" id="A0A426XY96"/>
<evidence type="ECO:0000313" key="3">
    <source>
        <dbReference type="Proteomes" id="UP000287651"/>
    </source>
</evidence>
<keyword evidence="1" id="KW-0472">Membrane</keyword>
<keyword evidence="1" id="KW-1133">Transmembrane helix</keyword>
<dbReference type="EMBL" id="AMZH03016435">
    <property type="protein sequence ID" value="RRT44493.1"/>
    <property type="molecule type" value="Genomic_DNA"/>
</dbReference>
<proteinExistence type="predicted"/>
<evidence type="ECO:0000313" key="2">
    <source>
        <dbReference type="EMBL" id="RRT44493.1"/>
    </source>
</evidence>
<sequence>MLPWPCRTSISDARRLNRVSLLFVLHLLVAAAAVCFFCFRGIQGLLDSDSRKARKGRRVLKFWLPPIEGASVLSIALAFAWPSVVVPPSSSGPVSSPPWPLAYSSSFLLLHPSNGRARPRSDGWYLGVRLGKSVAGMVELGSG</sequence>
<keyword evidence="1" id="KW-0812">Transmembrane</keyword>
<gene>
    <name evidence="2" type="ORF">B296_00020914</name>
</gene>
<evidence type="ECO:0000256" key="1">
    <source>
        <dbReference type="SAM" id="Phobius"/>
    </source>
</evidence>
<reference evidence="2 3" key="1">
    <citation type="journal article" date="2014" name="Agronomy (Basel)">
        <title>A Draft Genome Sequence for Ensete ventricosum, the Drought-Tolerant Tree Against Hunger.</title>
        <authorList>
            <person name="Harrison J."/>
            <person name="Moore K.A."/>
            <person name="Paszkiewicz K."/>
            <person name="Jones T."/>
            <person name="Grant M."/>
            <person name="Ambacheew D."/>
            <person name="Muzemil S."/>
            <person name="Studholme D.J."/>
        </authorList>
    </citation>
    <scope>NUCLEOTIDE SEQUENCE [LARGE SCALE GENOMIC DNA]</scope>
</reference>
<name>A0A426XY96_ENSVE</name>
<accession>A0A426XY96</accession>